<evidence type="ECO:0000256" key="1">
    <source>
        <dbReference type="SAM" id="Phobius"/>
    </source>
</evidence>
<reference evidence="2" key="1">
    <citation type="submission" date="2022-11" db="EMBL/GenBank/DDBJ databases">
        <title>Hoeflea poritis sp. nov., isolated from scleractinian coral Porites lutea.</title>
        <authorList>
            <person name="Zhang G."/>
            <person name="Wei Q."/>
            <person name="Cai L."/>
        </authorList>
    </citation>
    <scope>NUCLEOTIDE SEQUENCE</scope>
    <source>
        <strain evidence="2">E7-10</strain>
    </source>
</reference>
<comment type="caution">
    <text evidence="2">The sequence shown here is derived from an EMBL/GenBank/DDBJ whole genome shotgun (WGS) entry which is preliminary data.</text>
</comment>
<keyword evidence="1" id="KW-0472">Membrane</keyword>
<sequence length="424" mass="48716">MFGQILDKVDSWLGRSFLLVRFFPWLLFFAANLIFASFEFEPVRKYLLDYYESAGSASKVVDTVLAIGAIAVVAFTVSPAIRAITKLIEGENLWWPIRASMLLNQRLRYDSFISERQELLNARARLPATGEIKKRLWEASLLGEALEKITDARAIDEAEKQIKSIKMLRLMNMRVPVKEFRSAVISLERALSRNCAHPGRLRGNSDSRNPRVEMADIAQSERLSGLYSDMMDKLAPYVQDIAQSRELRMFKKHESEFAKAELAPTRFGNHVAALRSYCDTRYGFDFDFFWPRLRLVIADDTIKSSLDAAKTQVDYSVLCLALTLLFILNWLLILAFAGEELHLLFVLAALGPPAVLFWLWMVRESYSDYSNLVRSAIDICRFDLLKALRRPLPKSTEEEIETWHQTARLLLFDEHHENATLEHP</sequence>
<feature type="transmembrane region" description="Helical" evidence="1">
    <location>
        <begin position="12"/>
        <end position="36"/>
    </location>
</feature>
<gene>
    <name evidence="2" type="ORF">OOZ53_12275</name>
</gene>
<name>A0ABT4VN65_9HYPH</name>
<feature type="transmembrane region" description="Helical" evidence="1">
    <location>
        <begin position="315"/>
        <end position="337"/>
    </location>
</feature>
<dbReference type="RefSeq" id="WP_271089850.1">
    <property type="nucleotide sequence ID" value="NZ_JAPJZH010000006.1"/>
</dbReference>
<evidence type="ECO:0000313" key="3">
    <source>
        <dbReference type="Proteomes" id="UP001148313"/>
    </source>
</evidence>
<keyword evidence="1" id="KW-1133">Transmembrane helix</keyword>
<feature type="transmembrane region" description="Helical" evidence="1">
    <location>
        <begin position="56"/>
        <end position="77"/>
    </location>
</feature>
<keyword evidence="1" id="KW-0812">Transmembrane</keyword>
<evidence type="ECO:0000313" key="2">
    <source>
        <dbReference type="EMBL" id="MDA4846132.1"/>
    </source>
</evidence>
<accession>A0ABT4VN65</accession>
<organism evidence="2 3">
    <name type="scientific">Hoeflea poritis</name>
    <dbReference type="NCBI Taxonomy" id="2993659"/>
    <lineage>
        <taxon>Bacteria</taxon>
        <taxon>Pseudomonadati</taxon>
        <taxon>Pseudomonadota</taxon>
        <taxon>Alphaproteobacteria</taxon>
        <taxon>Hyphomicrobiales</taxon>
        <taxon>Rhizobiaceae</taxon>
        <taxon>Hoeflea</taxon>
    </lineage>
</organism>
<dbReference type="EMBL" id="JAPJZH010000006">
    <property type="protein sequence ID" value="MDA4846132.1"/>
    <property type="molecule type" value="Genomic_DNA"/>
</dbReference>
<feature type="transmembrane region" description="Helical" evidence="1">
    <location>
        <begin position="343"/>
        <end position="362"/>
    </location>
</feature>
<protein>
    <submittedName>
        <fullName evidence="2">Uncharacterized protein</fullName>
    </submittedName>
</protein>
<keyword evidence="3" id="KW-1185">Reference proteome</keyword>
<dbReference type="Proteomes" id="UP001148313">
    <property type="component" value="Unassembled WGS sequence"/>
</dbReference>
<proteinExistence type="predicted"/>